<evidence type="ECO:0000313" key="3">
    <source>
        <dbReference type="Proteomes" id="UP001201812"/>
    </source>
</evidence>
<feature type="domain" description="Ig-like" evidence="1">
    <location>
        <begin position="20"/>
        <end position="163"/>
    </location>
</feature>
<accession>A0AAD4NAT3</accession>
<evidence type="ECO:0000313" key="2">
    <source>
        <dbReference type="EMBL" id="KAI1720667.1"/>
    </source>
</evidence>
<sequence>MVSISMAHMLQHGKSFYLYPHSGSQEGIEHIHKRNSSEFLLKCPKASHAQWKAKARYSITWSRNGEEYFSIQKPEANNMELETKSKLNISLNQWQSLRDNSSGIIANADGNRYKFELEERRQWAAFRIRTVNKTQDYGQWTCHLTLFYQNSTAAHFESRKSLGKKYSVHTYTKRHKSRRKIRNHLDQKYDVIEDVHVNNNVGPANADVQEGVIFTKGRDADTVFQRMEDMGEVQYIRKGNTVEYTRVQSAEKKDFSWSTYNVDQAIVDNIHDSITYDNYDETGSGHKLTTEWKLLTVILVFIVCFS</sequence>
<dbReference type="Proteomes" id="UP001201812">
    <property type="component" value="Unassembled WGS sequence"/>
</dbReference>
<evidence type="ECO:0000259" key="1">
    <source>
        <dbReference type="PROSITE" id="PS50835"/>
    </source>
</evidence>
<reference evidence="2" key="1">
    <citation type="submission" date="2022-01" db="EMBL/GenBank/DDBJ databases">
        <title>Genome Sequence Resource for Two Populations of Ditylenchus destructor, the Migratory Endoparasitic Phytonematode.</title>
        <authorList>
            <person name="Zhang H."/>
            <person name="Lin R."/>
            <person name="Xie B."/>
        </authorList>
    </citation>
    <scope>NUCLEOTIDE SEQUENCE</scope>
    <source>
        <strain evidence="2">BazhouSP</strain>
    </source>
</reference>
<dbReference type="AlphaFoldDB" id="A0AAD4NAT3"/>
<name>A0AAD4NAT3_9BILA</name>
<dbReference type="PROSITE" id="PS50835">
    <property type="entry name" value="IG_LIKE"/>
    <property type="match status" value="1"/>
</dbReference>
<keyword evidence="3" id="KW-1185">Reference proteome</keyword>
<organism evidence="2 3">
    <name type="scientific">Ditylenchus destructor</name>
    <dbReference type="NCBI Taxonomy" id="166010"/>
    <lineage>
        <taxon>Eukaryota</taxon>
        <taxon>Metazoa</taxon>
        <taxon>Ecdysozoa</taxon>
        <taxon>Nematoda</taxon>
        <taxon>Chromadorea</taxon>
        <taxon>Rhabditida</taxon>
        <taxon>Tylenchina</taxon>
        <taxon>Tylenchomorpha</taxon>
        <taxon>Sphaerularioidea</taxon>
        <taxon>Anguinidae</taxon>
        <taxon>Anguininae</taxon>
        <taxon>Ditylenchus</taxon>
    </lineage>
</organism>
<proteinExistence type="predicted"/>
<comment type="caution">
    <text evidence="2">The sequence shown here is derived from an EMBL/GenBank/DDBJ whole genome shotgun (WGS) entry which is preliminary data.</text>
</comment>
<protein>
    <recommendedName>
        <fullName evidence="1">Ig-like domain-containing protein</fullName>
    </recommendedName>
</protein>
<dbReference type="EMBL" id="JAKKPZ010000005">
    <property type="protein sequence ID" value="KAI1720667.1"/>
    <property type="molecule type" value="Genomic_DNA"/>
</dbReference>
<gene>
    <name evidence="2" type="ORF">DdX_04910</name>
</gene>
<dbReference type="InterPro" id="IPR007110">
    <property type="entry name" value="Ig-like_dom"/>
</dbReference>